<sequence length="150" mass="17130">MTSYLNTSKNDPGLSSTEENSHSCLDMEWAHYFTETVRYIRQSLNREDILETATEEVRRVLGCSRVVVYGLSEESNGVVIAESVAPGFPKAFGITIIDPCFEARYIEKYQNGRVKATPNIYQANLSACYIEQLEKLEVKANRRCTSYQRR</sequence>
<evidence type="ECO:0000313" key="4">
    <source>
        <dbReference type="Proteomes" id="UP000218418"/>
    </source>
</evidence>
<dbReference type="PROSITE" id="PS50046">
    <property type="entry name" value="PHYTOCHROME_2"/>
    <property type="match status" value="1"/>
</dbReference>
<feature type="region of interest" description="Disordered" evidence="1">
    <location>
        <begin position="1"/>
        <end position="20"/>
    </location>
</feature>
<dbReference type="InterPro" id="IPR029016">
    <property type="entry name" value="GAF-like_dom_sf"/>
</dbReference>
<protein>
    <submittedName>
        <fullName evidence="3">Putative GAF sensor protein</fullName>
    </submittedName>
</protein>
<dbReference type="EMBL" id="AP018227">
    <property type="protein sequence ID" value="BAY84297.1"/>
    <property type="molecule type" value="Genomic_DNA"/>
</dbReference>
<proteinExistence type="predicted"/>
<dbReference type="Gene3D" id="3.30.450.40">
    <property type="match status" value="1"/>
</dbReference>
<accession>A0A1Z4LSU7</accession>
<evidence type="ECO:0000256" key="1">
    <source>
        <dbReference type="SAM" id="MobiDB-lite"/>
    </source>
</evidence>
<dbReference type="SUPFAM" id="SSF55781">
    <property type="entry name" value="GAF domain-like"/>
    <property type="match status" value="1"/>
</dbReference>
<dbReference type="AlphaFoldDB" id="A0A1Z4LSU7"/>
<feature type="domain" description="Phytochrome chromophore attachment site" evidence="2">
    <location>
        <begin position="45"/>
        <end position="141"/>
    </location>
</feature>
<reference evidence="3 4" key="1">
    <citation type="submission" date="2017-06" db="EMBL/GenBank/DDBJ databases">
        <title>Genome sequencing of cyanobaciteial culture collection at National Institute for Environmental Studies (NIES).</title>
        <authorList>
            <person name="Hirose Y."/>
            <person name="Shimura Y."/>
            <person name="Fujisawa T."/>
            <person name="Nakamura Y."/>
            <person name="Kawachi M."/>
        </authorList>
    </citation>
    <scope>NUCLEOTIDE SEQUENCE [LARGE SCALE GENOMIC DNA]</scope>
    <source>
        <strain evidence="3 4">NIES-267</strain>
    </source>
</reference>
<dbReference type="InterPro" id="IPR016132">
    <property type="entry name" value="Phyto_chromo_attachment"/>
</dbReference>
<evidence type="ECO:0000259" key="2">
    <source>
        <dbReference type="PROSITE" id="PS50046"/>
    </source>
</evidence>
<organism evidence="3 4">
    <name type="scientific">Calothrix parasitica NIES-267</name>
    <dbReference type="NCBI Taxonomy" id="1973488"/>
    <lineage>
        <taxon>Bacteria</taxon>
        <taxon>Bacillati</taxon>
        <taxon>Cyanobacteriota</taxon>
        <taxon>Cyanophyceae</taxon>
        <taxon>Nostocales</taxon>
        <taxon>Calotrichaceae</taxon>
        <taxon>Calothrix</taxon>
    </lineage>
</organism>
<evidence type="ECO:0000313" key="3">
    <source>
        <dbReference type="EMBL" id="BAY84297.1"/>
    </source>
</evidence>
<name>A0A1Z4LSU7_9CYAN</name>
<keyword evidence="4" id="KW-1185">Reference proteome</keyword>
<gene>
    <name evidence="3" type="ORF">NIES267_37930</name>
</gene>
<feature type="compositionally biased region" description="Polar residues" evidence="1">
    <location>
        <begin position="1"/>
        <end position="18"/>
    </location>
</feature>
<dbReference type="Proteomes" id="UP000218418">
    <property type="component" value="Chromosome"/>
</dbReference>